<dbReference type="VEuPathDB" id="FungiDB:PLEOSDRAFT_158391"/>
<evidence type="ECO:0000313" key="4">
    <source>
        <dbReference type="EMBL" id="KDQ27737.1"/>
    </source>
</evidence>
<proteinExistence type="predicted"/>
<dbReference type="PANTHER" id="PTHR37534:SF7">
    <property type="entry name" value="TRANSCRIPTIONAL ACTIVATOR PROTEIN UGA3"/>
    <property type="match status" value="1"/>
</dbReference>
<dbReference type="Proteomes" id="UP000027073">
    <property type="component" value="Unassembled WGS sequence"/>
</dbReference>
<dbReference type="HOGENOM" id="CLU_075613_0_0_1"/>
<evidence type="ECO:0000256" key="2">
    <source>
        <dbReference type="SAM" id="MobiDB-lite"/>
    </source>
</evidence>
<sequence length="278" mass="31055">MDGDGGQASPRPQYRMADSLPYPTHPAYIAQYYPAAHVNHVNHGHVHVVSSVPRQETTQRKRPKYTRSKTGCLTCRVKKIKCDETKPNCMRCTHGQRDCTWPEGVPARKKSAPRKEPGDRPSTAGSSGISEASTPPTREATPPRRGPLDLGLPPLVSRRPSDPYMQANTMLPDSEMIRRQMQRDRSMSVYTQHTPPTSHSMPMIPDMSQYPTSRYDHPYPNGVSAAVSSSRHNLSPTMSNMSPVNWSMGPIGIESYYHNTSDRTLVGHGHSGEHIRYQ</sequence>
<dbReference type="EMBL" id="KL198008">
    <property type="protein sequence ID" value="KDQ27737.1"/>
    <property type="molecule type" value="Genomic_DNA"/>
</dbReference>
<dbReference type="PROSITE" id="PS50048">
    <property type="entry name" value="ZN2_CY6_FUNGAL_2"/>
    <property type="match status" value="1"/>
</dbReference>
<dbReference type="GO" id="GO:0008270">
    <property type="term" value="F:zinc ion binding"/>
    <property type="evidence" value="ECO:0007669"/>
    <property type="project" value="InterPro"/>
</dbReference>
<dbReference type="OrthoDB" id="5419315at2759"/>
<organism evidence="4 5">
    <name type="scientific">Pleurotus ostreatus (strain PC15)</name>
    <name type="common">Oyster mushroom</name>
    <dbReference type="NCBI Taxonomy" id="1137138"/>
    <lineage>
        <taxon>Eukaryota</taxon>
        <taxon>Fungi</taxon>
        <taxon>Dikarya</taxon>
        <taxon>Basidiomycota</taxon>
        <taxon>Agaricomycotina</taxon>
        <taxon>Agaricomycetes</taxon>
        <taxon>Agaricomycetidae</taxon>
        <taxon>Agaricales</taxon>
        <taxon>Pleurotineae</taxon>
        <taxon>Pleurotaceae</taxon>
        <taxon>Pleurotus</taxon>
    </lineage>
</organism>
<name>A0A067NUF6_PLEO1</name>
<dbReference type="AlphaFoldDB" id="A0A067NUF6"/>
<keyword evidence="1" id="KW-0539">Nucleus</keyword>
<reference evidence="5" key="1">
    <citation type="journal article" date="2014" name="Proc. Natl. Acad. Sci. U.S.A.">
        <title>Extensive sampling of basidiomycete genomes demonstrates inadequacy of the white-rot/brown-rot paradigm for wood decay fungi.</title>
        <authorList>
            <person name="Riley R."/>
            <person name="Salamov A.A."/>
            <person name="Brown D.W."/>
            <person name="Nagy L.G."/>
            <person name="Floudas D."/>
            <person name="Held B.W."/>
            <person name="Levasseur A."/>
            <person name="Lombard V."/>
            <person name="Morin E."/>
            <person name="Otillar R."/>
            <person name="Lindquist E.A."/>
            <person name="Sun H."/>
            <person name="LaButti K.M."/>
            <person name="Schmutz J."/>
            <person name="Jabbour D."/>
            <person name="Luo H."/>
            <person name="Baker S.E."/>
            <person name="Pisabarro A.G."/>
            <person name="Walton J.D."/>
            <person name="Blanchette R.A."/>
            <person name="Henrissat B."/>
            <person name="Martin F."/>
            <person name="Cullen D."/>
            <person name="Hibbett D.S."/>
            <person name="Grigoriev I.V."/>
        </authorList>
    </citation>
    <scope>NUCLEOTIDE SEQUENCE [LARGE SCALE GENOMIC DNA]</scope>
    <source>
        <strain evidence="5">PC15</strain>
    </source>
</reference>
<dbReference type="PANTHER" id="PTHR37534">
    <property type="entry name" value="TRANSCRIPTIONAL ACTIVATOR PROTEIN UGA3"/>
    <property type="match status" value="1"/>
</dbReference>
<accession>A0A067NUF6</accession>
<dbReference type="InParanoid" id="A0A067NUF6"/>
<protein>
    <recommendedName>
        <fullName evidence="3">Zn(2)-C6 fungal-type domain-containing protein</fullName>
    </recommendedName>
</protein>
<dbReference type="GO" id="GO:0000976">
    <property type="term" value="F:transcription cis-regulatory region binding"/>
    <property type="evidence" value="ECO:0007669"/>
    <property type="project" value="TreeGrafter"/>
</dbReference>
<feature type="domain" description="Zn(2)-C6 fungal-type" evidence="3">
    <location>
        <begin position="71"/>
        <end position="101"/>
    </location>
</feature>
<dbReference type="GO" id="GO:0000981">
    <property type="term" value="F:DNA-binding transcription factor activity, RNA polymerase II-specific"/>
    <property type="evidence" value="ECO:0007669"/>
    <property type="project" value="InterPro"/>
</dbReference>
<evidence type="ECO:0000313" key="5">
    <source>
        <dbReference type="Proteomes" id="UP000027073"/>
    </source>
</evidence>
<evidence type="ECO:0000259" key="3">
    <source>
        <dbReference type="PROSITE" id="PS50048"/>
    </source>
</evidence>
<feature type="region of interest" description="Disordered" evidence="2">
    <location>
        <begin position="94"/>
        <end position="168"/>
    </location>
</feature>
<dbReference type="PROSITE" id="PS00463">
    <property type="entry name" value="ZN2_CY6_FUNGAL_1"/>
    <property type="match status" value="1"/>
</dbReference>
<dbReference type="InterPro" id="IPR036864">
    <property type="entry name" value="Zn2-C6_fun-type_DNA-bd_sf"/>
</dbReference>
<dbReference type="SMART" id="SM00066">
    <property type="entry name" value="GAL4"/>
    <property type="match status" value="1"/>
</dbReference>
<dbReference type="InterPro" id="IPR001138">
    <property type="entry name" value="Zn2Cys6_DnaBD"/>
</dbReference>
<dbReference type="Gene3D" id="4.10.240.10">
    <property type="entry name" value="Zn(2)-C6 fungal-type DNA-binding domain"/>
    <property type="match status" value="1"/>
</dbReference>
<dbReference type="GO" id="GO:0005634">
    <property type="term" value="C:nucleus"/>
    <property type="evidence" value="ECO:0007669"/>
    <property type="project" value="TreeGrafter"/>
</dbReference>
<dbReference type="CDD" id="cd00067">
    <property type="entry name" value="GAL4"/>
    <property type="match status" value="1"/>
</dbReference>
<evidence type="ECO:0000256" key="1">
    <source>
        <dbReference type="ARBA" id="ARBA00023242"/>
    </source>
</evidence>
<feature type="compositionally biased region" description="Polar residues" evidence="2">
    <location>
        <begin position="123"/>
        <end position="133"/>
    </location>
</feature>
<dbReference type="Pfam" id="PF00172">
    <property type="entry name" value="Zn_clus"/>
    <property type="match status" value="1"/>
</dbReference>
<dbReference type="SUPFAM" id="SSF57701">
    <property type="entry name" value="Zn2/Cys6 DNA-binding domain"/>
    <property type="match status" value="1"/>
</dbReference>
<gene>
    <name evidence="4" type="ORF">PLEOSDRAFT_158391</name>
</gene>
<dbReference type="GO" id="GO:0045944">
    <property type="term" value="P:positive regulation of transcription by RNA polymerase II"/>
    <property type="evidence" value="ECO:0007669"/>
    <property type="project" value="TreeGrafter"/>
</dbReference>
<dbReference type="STRING" id="1137138.A0A067NUF6"/>